<dbReference type="CDD" id="cd13755">
    <property type="entry name" value="TGF_beta_maverick"/>
    <property type="match status" value="1"/>
</dbReference>
<evidence type="ECO:0000256" key="6">
    <source>
        <dbReference type="RuleBase" id="RU000354"/>
    </source>
</evidence>
<reference evidence="10" key="1">
    <citation type="submission" date="2025-08" db="UniProtKB">
        <authorList>
            <consortium name="RefSeq"/>
        </authorList>
    </citation>
    <scope>IDENTIFICATION</scope>
    <source>
        <tissue evidence="10">Muscle</tissue>
    </source>
</reference>
<proteinExistence type="inferred from homology"/>
<feature type="domain" description="TGF-beta family profile" evidence="8">
    <location>
        <begin position="374"/>
        <end position="501"/>
    </location>
</feature>
<dbReference type="InterPro" id="IPR029034">
    <property type="entry name" value="Cystine-knot_cytokine"/>
</dbReference>
<dbReference type="InterPro" id="IPR015615">
    <property type="entry name" value="TGF-beta-rel"/>
</dbReference>
<sequence>MIHMFNGCLRGSRTLFLWCYVTFCVKTTQLLPLATNSLSSEEVRNEDQTGETDIKIVKENILSQLGLDREPDLSEVNVSQIEMDRVLEIYRRNTRNLGATQERNKTVRRFYTYRDEVPLQHQFRNDLFRRGRRQILFFRLDFPNHKRNSTRGLTVNSATLSIYMVRRGVHHQVDGRGGRTDAVSVSEQPKQATVYIYQLQEPIHVKNLQNPHELQESLRVENLHGLREPVHVENPHRLREPVHVENFKRFYEPIRVKIPQYRHDPAYVENPHVHLHNPNRLLVSAQRVLLSSDRWEIFDVSKAVESWVEFPAINYGLLIECNECETHDYVFLSVNSSDILATNSINNETIVEKMSYQTPGRASLDIELTESYVRSKRSKHKKKKKTHYPLDCTNGNITTLCCRYSMTISFEELKWHWIIRPKQFEAYFCKGRCDPNYKNYVSRHARIQNLIRRIKDRRKEIPRSCCTPKKMKPLQVVYLKNKSEVDTKKLRGMIVSQCGCA</sequence>
<dbReference type="Proteomes" id="UP000694941">
    <property type="component" value="Unplaced"/>
</dbReference>
<evidence type="ECO:0000313" key="9">
    <source>
        <dbReference type="Proteomes" id="UP000694941"/>
    </source>
</evidence>
<keyword evidence="4 6" id="KW-0339">Growth factor</keyword>
<feature type="signal peptide" evidence="7">
    <location>
        <begin position="1"/>
        <end position="30"/>
    </location>
</feature>
<dbReference type="GeneID" id="106476609"/>
<keyword evidence="9" id="KW-1185">Reference proteome</keyword>
<comment type="subcellular location">
    <subcellularLocation>
        <location evidence="1">Secreted</location>
    </subcellularLocation>
</comment>
<dbReference type="PROSITE" id="PS00250">
    <property type="entry name" value="TGF_BETA_1"/>
    <property type="match status" value="1"/>
</dbReference>
<dbReference type="InterPro" id="IPR017948">
    <property type="entry name" value="TGFb_CS"/>
</dbReference>
<evidence type="ECO:0000256" key="7">
    <source>
        <dbReference type="SAM" id="SignalP"/>
    </source>
</evidence>
<evidence type="ECO:0000313" key="10">
    <source>
        <dbReference type="RefSeq" id="XP_013792707.2"/>
    </source>
</evidence>
<feature type="chain" id="PRO_5046298774" evidence="7">
    <location>
        <begin position="31"/>
        <end position="501"/>
    </location>
</feature>
<comment type="similarity">
    <text evidence="2 6">Belongs to the TGF-beta family.</text>
</comment>
<dbReference type="SMART" id="SM00204">
    <property type="entry name" value="TGFB"/>
    <property type="match status" value="1"/>
</dbReference>
<evidence type="ECO:0000256" key="3">
    <source>
        <dbReference type="ARBA" id="ARBA00022525"/>
    </source>
</evidence>
<accession>A0ABM1C1R1</accession>
<dbReference type="RefSeq" id="XP_013792707.2">
    <property type="nucleotide sequence ID" value="XM_013937253.2"/>
</dbReference>
<evidence type="ECO:0000256" key="5">
    <source>
        <dbReference type="ARBA" id="ARBA00023157"/>
    </source>
</evidence>
<keyword evidence="5" id="KW-1015">Disulfide bond</keyword>
<keyword evidence="7" id="KW-0732">Signal</keyword>
<evidence type="ECO:0000256" key="4">
    <source>
        <dbReference type="ARBA" id="ARBA00023030"/>
    </source>
</evidence>
<dbReference type="Gene3D" id="2.10.90.10">
    <property type="entry name" value="Cystine-knot cytokines"/>
    <property type="match status" value="1"/>
</dbReference>
<evidence type="ECO:0000259" key="8">
    <source>
        <dbReference type="PROSITE" id="PS51362"/>
    </source>
</evidence>
<dbReference type="PANTHER" id="PTHR11848">
    <property type="entry name" value="TGF-BETA FAMILY"/>
    <property type="match status" value="1"/>
</dbReference>
<dbReference type="Pfam" id="PF00019">
    <property type="entry name" value="TGF_beta"/>
    <property type="match status" value="1"/>
</dbReference>
<keyword evidence="3" id="KW-0964">Secreted</keyword>
<dbReference type="InterPro" id="IPR001839">
    <property type="entry name" value="TGF-b_C"/>
</dbReference>
<dbReference type="SUPFAM" id="SSF57501">
    <property type="entry name" value="Cystine-knot cytokines"/>
    <property type="match status" value="1"/>
</dbReference>
<evidence type="ECO:0000256" key="1">
    <source>
        <dbReference type="ARBA" id="ARBA00004613"/>
    </source>
</evidence>
<dbReference type="PANTHER" id="PTHR11848:SF119">
    <property type="entry name" value="TGF-BETA FAMILY PROFILE DOMAIN-CONTAINING PROTEIN"/>
    <property type="match status" value="1"/>
</dbReference>
<evidence type="ECO:0000256" key="2">
    <source>
        <dbReference type="ARBA" id="ARBA00006656"/>
    </source>
</evidence>
<dbReference type="Gene3D" id="2.60.120.970">
    <property type="match status" value="2"/>
</dbReference>
<organism evidence="9 10">
    <name type="scientific">Limulus polyphemus</name>
    <name type="common">Atlantic horseshoe crab</name>
    <dbReference type="NCBI Taxonomy" id="6850"/>
    <lineage>
        <taxon>Eukaryota</taxon>
        <taxon>Metazoa</taxon>
        <taxon>Ecdysozoa</taxon>
        <taxon>Arthropoda</taxon>
        <taxon>Chelicerata</taxon>
        <taxon>Merostomata</taxon>
        <taxon>Xiphosura</taxon>
        <taxon>Limulidae</taxon>
        <taxon>Limulus</taxon>
    </lineage>
</organism>
<gene>
    <name evidence="10" type="primary">LOC106476609</name>
</gene>
<name>A0ABM1C1R1_LIMPO</name>
<protein>
    <submittedName>
        <fullName evidence="10">Bone morphogenetic protein 7-like</fullName>
    </submittedName>
</protein>
<dbReference type="PROSITE" id="PS51362">
    <property type="entry name" value="TGF_BETA_2"/>
    <property type="match status" value="1"/>
</dbReference>